<comment type="caution">
    <text evidence="3">The sequence shown here is derived from an EMBL/GenBank/DDBJ whole genome shotgun (WGS) entry which is preliminary data.</text>
</comment>
<evidence type="ECO:0000256" key="2">
    <source>
        <dbReference type="SAM" id="SignalP"/>
    </source>
</evidence>
<reference evidence="3" key="2">
    <citation type="submission" date="2020-02" db="EMBL/GenBank/DDBJ databases">
        <authorList>
            <consortium name="NCBI Pathogen Detection Project"/>
        </authorList>
    </citation>
    <scope>NUCLEOTIDE SEQUENCE</scope>
    <source>
        <strain evidence="3">MA.CK_94/00001630</strain>
    </source>
</reference>
<keyword evidence="2" id="KW-0732">Signal</keyword>
<proteinExistence type="predicted"/>
<dbReference type="EMBL" id="DAAXRP010000013">
    <property type="protein sequence ID" value="HAG2283340.1"/>
    <property type="molecule type" value="Genomic_DNA"/>
</dbReference>
<keyword evidence="1" id="KW-0812">Transmembrane</keyword>
<accession>A0A759YHZ1</accession>
<feature type="signal peptide" evidence="2">
    <location>
        <begin position="1"/>
        <end position="26"/>
    </location>
</feature>
<evidence type="ECO:0000256" key="1">
    <source>
        <dbReference type="SAM" id="Phobius"/>
    </source>
</evidence>
<sequence>MMNKPLKIAMFFFTLICASGTFCALAAGIEWGTPAAGKTATITLVVAVFVALGICGISKLTDF</sequence>
<organism evidence="3">
    <name type="scientific">Salmonella enterica</name>
    <name type="common">Salmonella choleraesuis</name>
    <dbReference type="NCBI Taxonomy" id="28901"/>
    <lineage>
        <taxon>Bacteria</taxon>
        <taxon>Pseudomonadati</taxon>
        <taxon>Pseudomonadota</taxon>
        <taxon>Gammaproteobacteria</taxon>
        <taxon>Enterobacterales</taxon>
        <taxon>Enterobacteriaceae</taxon>
        <taxon>Salmonella</taxon>
    </lineage>
</organism>
<gene>
    <name evidence="3" type="ORF">G8W61_003673</name>
</gene>
<name>A0A759YHZ1_SALER</name>
<reference evidence="3" key="1">
    <citation type="journal article" date="2018" name="Genome Biol.">
        <title>SKESA: strategic k-mer extension for scrupulous assemblies.</title>
        <authorList>
            <person name="Souvorov A."/>
            <person name="Agarwala R."/>
            <person name="Lipman D.J."/>
        </authorList>
    </citation>
    <scope>NUCLEOTIDE SEQUENCE</scope>
    <source>
        <strain evidence="3">MA.CK_94/00001630</strain>
    </source>
</reference>
<protein>
    <submittedName>
        <fullName evidence="3">Uncharacterized protein</fullName>
    </submittedName>
</protein>
<dbReference type="AlphaFoldDB" id="A0A759YHZ1"/>
<feature type="transmembrane region" description="Helical" evidence="1">
    <location>
        <begin position="42"/>
        <end position="61"/>
    </location>
</feature>
<feature type="chain" id="PRO_5028064096" evidence="2">
    <location>
        <begin position="27"/>
        <end position="63"/>
    </location>
</feature>
<keyword evidence="1" id="KW-1133">Transmembrane helix</keyword>
<keyword evidence="1" id="KW-0472">Membrane</keyword>
<evidence type="ECO:0000313" key="3">
    <source>
        <dbReference type="EMBL" id="HAG2283340.1"/>
    </source>
</evidence>